<dbReference type="EMBL" id="LN824141">
    <property type="protein sequence ID" value="CEP77567.1"/>
    <property type="molecule type" value="Genomic_DNA"/>
</dbReference>
<dbReference type="PATRIC" id="fig|1006576.9.peg.232"/>
<dbReference type="GO" id="GO:0003978">
    <property type="term" value="F:UDP-glucose 4-epimerase activity"/>
    <property type="evidence" value="ECO:0007669"/>
    <property type="project" value="UniProtKB-EC"/>
</dbReference>
<organism evidence="3 4">
    <name type="scientific">Defluviitoga tunisiensis</name>
    <dbReference type="NCBI Taxonomy" id="1006576"/>
    <lineage>
        <taxon>Bacteria</taxon>
        <taxon>Thermotogati</taxon>
        <taxon>Thermotogota</taxon>
        <taxon>Thermotogae</taxon>
        <taxon>Petrotogales</taxon>
        <taxon>Petrotogaceae</taxon>
        <taxon>Defluviitoga</taxon>
    </lineage>
</organism>
<name>A0A0C7NNR8_DEFTU</name>
<dbReference type="OrthoDB" id="9811743at2"/>
<reference evidence="4" key="1">
    <citation type="submission" date="2014-11" db="EMBL/GenBank/DDBJ databases">
        <authorList>
            <person name="Wibberg D."/>
        </authorList>
    </citation>
    <scope>NUCLEOTIDE SEQUENCE [LARGE SCALE GENOMIC DNA]</scope>
    <source>
        <strain evidence="4">L3</strain>
    </source>
</reference>
<dbReference type="RefSeq" id="WP_045087170.1">
    <property type="nucleotide sequence ID" value="NZ_LN824141.1"/>
</dbReference>
<gene>
    <name evidence="3" type="primary">galE1</name>
    <name evidence="3" type="ORF">DTL3_0236</name>
</gene>
<dbReference type="HOGENOM" id="CLU_007383_1_7_0"/>
<evidence type="ECO:0000256" key="1">
    <source>
        <dbReference type="ARBA" id="ARBA00007637"/>
    </source>
</evidence>
<keyword evidence="3" id="KW-0413">Isomerase</keyword>
<keyword evidence="4" id="KW-1185">Reference proteome</keyword>
<evidence type="ECO:0000313" key="4">
    <source>
        <dbReference type="Proteomes" id="UP000032809"/>
    </source>
</evidence>
<dbReference type="Gene3D" id="3.90.25.10">
    <property type="entry name" value="UDP-galactose 4-epimerase, domain 1"/>
    <property type="match status" value="1"/>
</dbReference>
<dbReference type="InterPro" id="IPR036291">
    <property type="entry name" value="NAD(P)-bd_dom_sf"/>
</dbReference>
<protein>
    <submittedName>
        <fullName evidence="3">UDP-glucose-4-epimerase</fullName>
        <ecNumber evidence="3">5.1.3.2</ecNumber>
    </submittedName>
</protein>
<evidence type="ECO:0000313" key="3">
    <source>
        <dbReference type="EMBL" id="CEP77567.1"/>
    </source>
</evidence>
<dbReference type="PANTHER" id="PTHR43000">
    <property type="entry name" value="DTDP-D-GLUCOSE 4,6-DEHYDRATASE-RELATED"/>
    <property type="match status" value="1"/>
</dbReference>
<accession>A0A0C7NNR8</accession>
<sequence length="313" mass="35266">MADKSKYKILVTGGAGFIGSNLVDKLLEEGHSVVVVDNLSTGNINLLSPLALFYQQDIRDYKVMDIIFETHHFDYVFHLAAQISVPESVENPKKDAEINILGTLNILSLSVKYGIKKIIFSSSGGAIYGENAPIPTTEDYCPNPISPYAISKLACEHYIKFFSKEFSLDYTILRYSNVYGPKQTPKGEAGVVAIFTENMLNNQEVTIYGTGEQIRDFVHVYDVIQANILSLDRAKNEIINISTNEATSINELFKIMKEEINYKKTPIYQQKRPGDLEVSVLSNEKAKEILNWQPSFNLKKGVKNTIEWYRTSV</sequence>
<dbReference type="EC" id="5.1.3.2" evidence="3"/>
<dbReference type="InterPro" id="IPR001509">
    <property type="entry name" value="Epimerase_deHydtase"/>
</dbReference>
<dbReference type="Proteomes" id="UP000032809">
    <property type="component" value="Chromosome I"/>
</dbReference>
<proteinExistence type="inferred from homology"/>
<comment type="similarity">
    <text evidence="1">Belongs to the NAD(P)-dependent epimerase/dehydratase family.</text>
</comment>
<dbReference type="STRING" id="1006576.DTL3_0236"/>
<dbReference type="KEGG" id="dtn:DTL3_0236"/>
<dbReference type="Pfam" id="PF01370">
    <property type="entry name" value="Epimerase"/>
    <property type="match status" value="1"/>
</dbReference>
<dbReference type="SUPFAM" id="SSF51735">
    <property type="entry name" value="NAD(P)-binding Rossmann-fold domains"/>
    <property type="match status" value="1"/>
</dbReference>
<dbReference type="AlphaFoldDB" id="A0A0C7NNR8"/>
<feature type="domain" description="NAD-dependent epimerase/dehydratase" evidence="2">
    <location>
        <begin position="9"/>
        <end position="241"/>
    </location>
</feature>
<dbReference type="Gene3D" id="3.40.50.720">
    <property type="entry name" value="NAD(P)-binding Rossmann-like Domain"/>
    <property type="match status" value="1"/>
</dbReference>
<evidence type="ECO:0000259" key="2">
    <source>
        <dbReference type="Pfam" id="PF01370"/>
    </source>
</evidence>